<dbReference type="AlphaFoldDB" id="A0A8S4FPQ3"/>
<feature type="chain" id="PRO_5035768669" evidence="1">
    <location>
        <begin position="19"/>
        <end position="123"/>
    </location>
</feature>
<feature type="signal peptide" evidence="1">
    <location>
        <begin position="1"/>
        <end position="18"/>
    </location>
</feature>
<protein>
    <submittedName>
        <fullName evidence="2">(diamondback moth) hypothetical protein</fullName>
    </submittedName>
</protein>
<keyword evidence="1" id="KW-0732">Signal</keyword>
<evidence type="ECO:0000256" key="1">
    <source>
        <dbReference type="SAM" id="SignalP"/>
    </source>
</evidence>
<gene>
    <name evidence="2" type="ORF">PLXY2_LOCUS9259</name>
</gene>
<evidence type="ECO:0000313" key="3">
    <source>
        <dbReference type="Proteomes" id="UP000653454"/>
    </source>
</evidence>
<proteinExistence type="predicted"/>
<comment type="caution">
    <text evidence="2">The sequence shown here is derived from an EMBL/GenBank/DDBJ whole genome shotgun (WGS) entry which is preliminary data.</text>
</comment>
<organism evidence="2 3">
    <name type="scientific">Plutella xylostella</name>
    <name type="common">Diamondback moth</name>
    <name type="synonym">Plutella maculipennis</name>
    <dbReference type="NCBI Taxonomy" id="51655"/>
    <lineage>
        <taxon>Eukaryota</taxon>
        <taxon>Metazoa</taxon>
        <taxon>Ecdysozoa</taxon>
        <taxon>Arthropoda</taxon>
        <taxon>Hexapoda</taxon>
        <taxon>Insecta</taxon>
        <taxon>Pterygota</taxon>
        <taxon>Neoptera</taxon>
        <taxon>Endopterygota</taxon>
        <taxon>Lepidoptera</taxon>
        <taxon>Glossata</taxon>
        <taxon>Ditrysia</taxon>
        <taxon>Yponomeutoidea</taxon>
        <taxon>Plutellidae</taxon>
        <taxon>Plutella</taxon>
    </lineage>
</organism>
<name>A0A8S4FPQ3_PLUXY</name>
<sequence length="123" mass="13410">MNTAALAVILCIMSIATCSPVLHQFDNEGQPWTEASNKVDQDLALSTTDDAPMKDLTDILKNLLKMALARTELSDEGDDDGLSMPRLVRRTLSMVFGPYADVARSVLLPMLSSAVSMIVESYM</sequence>
<reference evidence="2" key="1">
    <citation type="submission" date="2020-11" db="EMBL/GenBank/DDBJ databases">
        <authorList>
            <person name="Whiteford S."/>
        </authorList>
    </citation>
    <scope>NUCLEOTIDE SEQUENCE</scope>
</reference>
<dbReference type="Proteomes" id="UP000653454">
    <property type="component" value="Unassembled WGS sequence"/>
</dbReference>
<accession>A0A8S4FPQ3</accession>
<dbReference type="EMBL" id="CAJHNJ030000036">
    <property type="protein sequence ID" value="CAG9128738.1"/>
    <property type="molecule type" value="Genomic_DNA"/>
</dbReference>
<keyword evidence="3" id="KW-1185">Reference proteome</keyword>
<evidence type="ECO:0000313" key="2">
    <source>
        <dbReference type="EMBL" id="CAG9128738.1"/>
    </source>
</evidence>